<feature type="region of interest" description="Disordered" evidence="1">
    <location>
        <begin position="94"/>
        <end position="117"/>
    </location>
</feature>
<evidence type="ECO:0000313" key="2">
    <source>
        <dbReference type="EMBL" id="TNN52592.1"/>
    </source>
</evidence>
<accession>A0A4Z2GIP7</accession>
<proteinExistence type="predicted"/>
<comment type="caution">
    <text evidence="2">The sequence shown here is derived from an EMBL/GenBank/DDBJ whole genome shotgun (WGS) entry which is preliminary data.</text>
</comment>
<dbReference type="EMBL" id="SRLO01000541">
    <property type="protein sequence ID" value="TNN52592.1"/>
    <property type="molecule type" value="Genomic_DNA"/>
</dbReference>
<dbReference type="Proteomes" id="UP000314294">
    <property type="component" value="Unassembled WGS sequence"/>
</dbReference>
<evidence type="ECO:0000256" key="1">
    <source>
        <dbReference type="SAM" id="MobiDB-lite"/>
    </source>
</evidence>
<feature type="region of interest" description="Disordered" evidence="1">
    <location>
        <begin position="196"/>
        <end position="222"/>
    </location>
</feature>
<reference evidence="2 3" key="1">
    <citation type="submission" date="2019-03" db="EMBL/GenBank/DDBJ databases">
        <title>First draft genome of Liparis tanakae, snailfish: a comprehensive survey of snailfish specific genes.</title>
        <authorList>
            <person name="Kim W."/>
            <person name="Song I."/>
            <person name="Jeong J.-H."/>
            <person name="Kim D."/>
            <person name="Kim S."/>
            <person name="Ryu S."/>
            <person name="Song J.Y."/>
            <person name="Lee S.K."/>
        </authorList>
    </citation>
    <scope>NUCLEOTIDE SEQUENCE [LARGE SCALE GENOMIC DNA]</scope>
    <source>
        <tissue evidence="2">Muscle</tissue>
    </source>
</reference>
<organism evidence="2 3">
    <name type="scientific">Liparis tanakae</name>
    <name type="common">Tanaka's snailfish</name>
    <dbReference type="NCBI Taxonomy" id="230148"/>
    <lineage>
        <taxon>Eukaryota</taxon>
        <taxon>Metazoa</taxon>
        <taxon>Chordata</taxon>
        <taxon>Craniata</taxon>
        <taxon>Vertebrata</taxon>
        <taxon>Euteleostomi</taxon>
        <taxon>Actinopterygii</taxon>
        <taxon>Neopterygii</taxon>
        <taxon>Teleostei</taxon>
        <taxon>Neoteleostei</taxon>
        <taxon>Acanthomorphata</taxon>
        <taxon>Eupercaria</taxon>
        <taxon>Perciformes</taxon>
        <taxon>Cottioidei</taxon>
        <taxon>Cottales</taxon>
        <taxon>Liparidae</taxon>
        <taxon>Liparis</taxon>
    </lineage>
</organism>
<feature type="compositionally biased region" description="Polar residues" evidence="1">
    <location>
        <begin position="160"/>
        <end position="170"/>
    </location>
</feature>
<feature type="region of interest" description="Disordered" evidence="1">
    <location>
        <begin position="137"/>
        <end position="170"/>
    </location>
</feature>
<gene>
    <name evidence="2" type="ORF">EYF80_037170</name>
</gene>
<feature type="compositionally biased region" description="Basic and acidic residues" evidence="1">
    <location>
        <begin position="212"/>
        <end position="221"/>
    </location>
</feature>
<protein>
    <submittedName>
        <fullName evidence="2">Uncharacterized protein</fullName>
    </submittedName>
</protein>
<sequence length="235" mass="25579">MGEGVVGVSNAPSAGLRVSGGSGGLRGQLEAEKRLEENRREQTLRGGGEEAEAMTHCVADGLRPTHTDTRLNRRNALKIIRRSSVVYLVDEAAHPQAGGEHEQRVREEDEGPFTRHLSRSLSRRQYLAVLRVDGGVGHVQNGPESSDLLGNQPELPLTEPSHQPPSSCRLTLTTSPLENESSSSLVCWKVKRALKSAWPPPPPPPSDMSWRGGEDDGDGAHYRVCADPVQMFISR</sequence>
<feature type="compositionally biased region" description="Basic and acidic residues" evidence="1">
    <location>
        <begin position="29"/>
        <end position="43"/>
    </location>
</feature>
<keyword evidence="3" id="KW-1185">Reference proteome</keyword>
<name>A0A4Z2GIP7_9TELE</name>
<feature type="region of interest" description="Disordered" evidence="1">
    <location>
        <begin position="1"/>
        <end position="50"/>
    </location>
</feature>
<dbReference type="AlphaFoldDB" id="A0A4Z2GIP7"/>
<evidence type="ECO:0000313" key="3">
    <source>
        <dbReference type="Proteomes" id="UP000314294"/>
    </source>
</evidence>